<dbReference type="InterPro" id="IPR006311">
    <property type="entry name" value="TAT_signal"/>
</dbReference>
<dbReference type="RefSeq" id="WP_203820153.1">
    <property type="nucleotide sequence ID" value="NZ_BAAABP010000002.1"/>
</dbReference>
<dbReference type="PROSITE" id="PS51318">
    <property type="entry name" value="TAT"/>
    <property type="match status" value="1"/>
</dbReference>
<name>A0A919MFE4_9ACTN</name>
<evidence type="ECO:0000313" key="2">
    <source>
        <dbReference type="Proteomes" id="UP000598174"/>
    </source>
</evidence>
<dbReference type="EMBL" id="BOMM01000050">
    <property type="protein sequence ID" value="GIE13713.1"/>
    <property type="molecule type" value="Genomic_DNA"/>
</dbReference>
<dbReference type="Proteomes" id="UP000598174">
    <property type="component" value="Unassembled WGS sequence"/>
</dbReference>
<gene>
    <name evidence="1" type="ORF">Afe05nite_55530</name>
</gene>
<comment type="caution">
    <text evidence="1">The sequence shown here is derived from an EMBL/GenBank/DDBJ whole genome shotgun (WGS) entry which is preliminary data.</text>
</comment>
<dbReference type="AlphaFoldDB" id="A0A919MFE4"/>
<protein>
    <submittedName>
        <fullName evidence="1">Uncharacterized protein</fullName>
    </submittedName>
</protein>
<organism evidence="1 2">
    <name type="scientific">Paractinoplanes ferrugineus</name>
    <dbReference type="NCBI Taxonomy" id="113564"/>
    <lineage>
        <taxon>Bacteria</taxon>
        <taxon>Bacillati</taxon>
        <taxon>Actinomycetota</taxon>
        <taxon>Actinomycetes</taxon>
        <taxon>Micromonosporales</taxon>
        <taxon>Micromonosporaceae</taxon>
        <taxon>Paractinoplanes</taxon>
    </lineage>
</organism>
<sequence>MTTAMPRRRLLRNGVTGLTGVAAGAIAAPLIAGGPAAAAGSIVKAPLPVGNWEAIVAFPDQPGVSELSLFAFAYDGNFAQTSGPQTTGLGWWRPTSTGFQYGWRHLAFDGEEFQFTVRGLQTATLTGKTFTSTGTGTAVAADGSVLFTARTTVQATWYGPA</sequence>
<reference evidence="1" key="1">
    <citation type="submission" date="2021-01" db="EMBL/GenBank/DDBJ databases">
        <title>Whole genome shotgun sequence of Actinoplanes ferrugineus NBRC 15555.</title>
        <authorList>
            <person name="Komaki H."/>
            <person name="Tamura T."/>
        </authorList>
    </citation>
    <scope>NUCLEOTIDE SEQUENCE</scope>
    <source>
        <strain evidence="1">NBRC 15555</strain>
    </source>
</reference>
<proteinExistence type="predicted"/>
<evidence type="ECO:0000313" key="1">
    <source>
        <dbReference type="EMBL" id="GIE13713.1"/>
    </source>
</evidence>
<keyword evidence="2" id="KW-1185">Reference proteome</keyword>
<accession>A0A919MFE4</accession>